<keyword evidence="10" id="KW-0067">ATP-binding</keyword>
<dbReference type="Gene3D" id="3.30.565.10">
    <property type="entry name" value="Histidine kinase-like ATPase, C-terminal domain"/>
    <property type="match status" value="1"/>
</dbReference>
<dbReference type="InterPro" id="IPR001789">
    <property type="entry name" value="Sig_transdc_resp-reg_receiver"/>
</dbReference>
<dbReference type="SUPFAM" id="SSF55874">
    <property type="entry name" value="ATPase domain of HSP90 chaperone/DNA topoisomerase II/histidine kinase"/>
    <property type="match status" value="1"/>
</dbReference>
<dbReference type="SUPFAM" id="SSF47384">
    <property type="entry name" value="Homodimeric domain of signal transducing histidine kinase"/>
    <property type="match status" value="1"/>
</dbReference>
<dbReference type="SUPFAM" id="SSF47226">
    <property type="entry name" value="Histidine-containing phosphotransfer domain, HPT domain"/>
    <property type="match status" value="1"/>
</dbReference>
<dbReference type="InterPro" id="IPR008207">
    <property type="entry name" value="Sig_transdc_His_kin_Hpt_dom"/>
</dbReference>
<evidence type="ECO:0000256" key="1">
    <source>
        <dbReference type="ARBA" id="ARBA00000085"/>
    </source>
</evidence>
<evidence type="ECO:0000259" key="19">
    <source>
        <dbReference type="PROSITE" id="PS50112"/>
    </source>
</evidence>
<evidence type="ECO:0000256" key="4">
    <source>
        <dbReference type="ARBA" id="ARBA00022475"/>
    </source>
</evidence>
<proteinExistence type="predicted"/>
<dbReference type="EC" id="2.7.13.3" evidence="3"/>
<dbReference type="FunFam" id="3.30.565.10:FF:000078">
    <property type="entry name" value="Two-component sensor histidine kinase"/>
    <property type="match status" value="1"/>
</dbReference>
<feature type="modified residue" description="Phosphohistidine" evidence="14">
    <location>
        <position position="1007"/>
    </location>
</feature>
<feature type="domain" description="Histidine kinase" evidence="17">
    <location>
        <begin position="388"/>
        <end position="634"/>
    </location>
</feature>
<dbReference type="GO" id="GO:0005524">
    <property type="term" value="F:ATP binding"/>
    <property type="evidence" value="ECO:0007669"/>
    <property type="project" value="UniProtKB-KW"/>
</dbReference>
<keyword evidence="6 22" id="KW-0808">Transferase</keyword>
<evidence type="ECO:0000256" key="10">
    <source>
        <dbReference type="ARBA" id="ARBA00022840"/>
    </source>
</evidence>
<dbReference type="Pfam" id="PF13188">
    <property type="entry name" value="PAS_8"/>
    <property type="match status" value="1"/>
</dbReference>
<dbReference type="Gene3D" id="1.10.287.130">
    <property type="match status" value="1"/>
</dbReference>
<protein>
    <recommendedName>
        <fullName evidence="3">histidine kinase</fullName>
        <ecNumber evidence="3">2.7.13.3</ecNumber>
    </recommendedName>
</protein>
<evidence type="ECO:0000256" key="11">
    <source>
        <dbReference type="ARBA" id="ARBA00022989"/>
    </source>
</evidence>
<evidence type="ECO:0000256" key="16">
    <source>
        <dbReference type="SAM" id="MobiDB-lite"/>
    </source>
</evidence>
<keyword evidence="4" id="KW-1003">Cell membrane</keyword>
<dbReference type="InterPro" id="IPR000014">
    <property type="entry name" value="PAS"/>
</dbReference>
<dbReference type="CDD" id="cd16922">
    <property type="entry name" value="HATPase_EvgS-ArcB-TorS-like"/>
    <property type="match status" value="1"/>
</dbReference>
<dbReference type="InterPro" id="IPR013656">
    <property type="entry name" value="PAS_4"/>
</dbReference>
<dbReference type="GO" id="GO:0005886">
    <property type="term" value="C:plasma membrane"/>
    <property type="evidence" value="ECO:0007669"/>
    <property type="project" value="UniProtKB-SubCell"/>
</dbReference>
<evidence type="ECO:0000313" key="22">
    <source>
        <dbReference type="EMBL" id="QEG38747.1"/>
    </source>
</evidence>
<feature type="domain" description="PAC" evidence="20">
    <location>
        <begin position="190"/>
        <end position="242"/>
    </location>
</feature>
<dbReference type="PROSITE" id="PS50110">
    <property type="entry name" value="RESPONSE_REGULATORY"/>
    <property type="match status" value="2"/>
</dbReference>
<dbReference type="KEGG" id="rul:UC8_07050"/>
<evidence type="ECO:0000256" key="15">
    <source>
        <dbReference type="PROSITE-ProRule" id="PRU00169"/>
    </source>
</evidence>
<evidence type="ECO:0000256" key="14">
    <source>
        <dbReference type="PROSITE-ProRule" id="PRU00110"/>
    </source>
</evidence>
<dbReference type="InterPro" id="IPR004358">
    <property type="entry name" value="Sig_transdc_His_kin-like_C"/>
</dbReference>
<keyword evidence="11" id="KW-1133">Transmembrane helix</keyword>
<evidence type="ECO:0000256" key="9">
    <source>
        <dbReference type="ARBA" id="ARBA00022777"/>
    </source>
</evidence>
<evidence type="ECO:0000256" key="7">
    <source>
        <dbReference type="ARBA" id="ARBA00022692"/>
    </source>
</evidence>
<dbReference type="PROSITE" id="PS50109">
    <property type="entry name" value="HIS_KIN"/>
    <property type="match status" value="1"/>
</dbReference>
<dbReference type="SMART" id="SM00448">
    <property type="entry name" value="REC"/>
    <property type="match status" value="2"/>
</dbReference>
<comment type="catalytic activity">
    <reaction evidence="1">
        <text>ATP + protein L-histidine = ADP + protein N-phospho-L-histidine.</text>
        <dbReference type="EC" id="2.7.13.3"/>
    </reaction>
</comment>
<dbReference type="Gene3D" id="1.20.120.160">
    <property type="entry name" value="HPT domain"/>
    <property type="match status" value="1"/>
</dbReference>
<dbReference type="EMBL" id="CP042914">
    <property type="protein sequence ID" value="QEG38747.1"/>
    <property type="molecule type" value="Genomic_DNA"/>
</dbReference>
<dbReference type="SMART" id="SM00387">
    <property type="entry name" value="HATPase_c"/>
    <property type="match status" value="1"/>
</dbReference>
<dbReference type="PROSITE" id="PS50894">
    <property type="entry name" value="HPT"/>
    <property type="match status" value="1"/>
</dbReference>
<feature type="domain" description="Response regulatory" evidence="18">
    <location>
        <begin position="655"/>
        <end position="776"/>
    </location>
</feature>
<dbReference type="Gene3D" id="3.40.50.2300">
    <property type="match status" value="2"/>
</dbReference>
<dbReference type="PANTHER" id="PTHR45339">
    <property type="entry name" value="HYBRID SIGNAL TRANSDUCTION HISTIDINE KINASE J"/>
    <property type="match status" value="1"/>
</dbReference>
<dbReference type="Pfam" id="PF02518">
    <property type="entry name" value="HATPase_c"/>
    <property type="match status" value="1"/>
</dbReference>
<dbReference type="AlphaFoldDB" id="A0A5B9QHZ5"/>
<dbReference type="SUPFAM" id="SSF52172">
    <property type="entry name" value="CheY-like"/>
    <property type="match status" value="2"/>
</dbReference>
<dbReference type="SUPFAM" id="SSF55785">
    <property type="entry name" value="PYP-like sensor domain (PAS domain)"/>
    <property type="match status" value="2"/>
</dbReference>
<evidence type="ECO:0000256" key="2">
    <source>
        <dbReference type="ARBA" id="ARBA00004651"/>
    </source>
</evidence>
<dbReference type="InterPro" id="IPR000700">
    <property type="entry name" value="PAS-assoc_C"/>
</dbReference>
<dbReference type="Proteomes" id="UP000325286">
    <property type="component" value="Chromosome"/>
</dbReference>
<evidence type="ECO:0000259" key="20">
    <source>
        <dbReference type="PROSITE" id="PS50113"/>
    </source>
</evidence>
<feature type="domain" description="Response regulatory" evidence="18">
    <location>
        <begin position="797"/>
        <end position="915"/>
    </location>
</feature>
<sequence length="1066" mass="118353">MHRMLLEHLEQPVWIASADASRLLYINPPCRRLLGAAADAVDSGTPWWRQWVPVHEQSQMQRAIDRCRVDEPLTVRLTQGSGSDAATLDLTLIRDPSGELAAIVQPSANIMPRNWSHPGTFRNLLDSLPLALVVKNLRGERIFVNRFYLDLHKIRADAVLGKTDFQLFPADIAEQFTADDRFVIDNEQVVQSTEQLPLNDGRMRWIERIKGPARDVEGNIIGVQLLFWDVTERKRIEAELDEERYLLHSLLDNLPDAIYFKDRESRFRRVSMGMAKKFGWASPSDAIGKTDADVFTSEHADQAREDELRIMETRIPIVARIEKETWPDRDDTWCSSTKLPLCDGKGQVVGTFGMSRDITDLKRIEFQLREARDAADAANAAKSQFLANMSHEIRTPMNGILGMAELLTKTSLDQRQADYVGLIQQSGQSLLRLLNDILDFSKIEAGHLELEVTPFSLSESVARAMQMLAVRAETQGIDLACRIHPGLPPVVEGDPTRLRQVIVNLAGNAIKFTEQGEVVVQVEPIEPPSSAEEWGAASGTDSADTPGTGNASEVRTLWIRVSVRDTGIGIAADKLETIFQAFTQADASTTRRFGGTGLGLAISARLVQLMDGQLAVESEPGVGTTFQFTLPLRIGDARQAPLDLQTAIQDLAQLPVLVVDDESTNRRVLIELLEYWEMKPTAVNSAQQAMELLCQAAERGEPFRLGLFDMMMPDTDGLMLTEQVRRNPLLKELPVIMLSSMAHGADLERCRRAGISHYLLKPFVHSELLNAILTELDAGPAKPPTEEPPPMPQGNLRILLVEDGVVNQRVATELLGLRGHRVTLAENGREAVEMWHPNRFDLVLMDLQMPEMDGFEATRAIRQREQQSNVRTPIIAMTARVMPDDRRLCVEAGMDGYIAKPVDPDKLDDVLAGYHSPATESIAEPAVATEPADDGHRDDDAAAPTQPLEDGGETVLDLQPMLKRFGGRQAVVLQLADVFFEECPVLLEQLHAAIRDQDGELLHRAAHTLKGTSDLFGGQQLQRLCASMEATNQQQAWTQLAIEVQAIEAAAKRLLGALRQETEGLR</sequence>
<feature type="region of interest" description="Disordered" evidence="16">
    <location>
        <begin position="918"/>
        <end position="952"/>
    </location>
</feature>
<evidence type="ECO:0000256" key="12">
    <source>
        <dbReference type="ARBA" id="ARBA00023012"/>
    </source>
</evidence>
<keyword evidence="5 15" id="KW-0597">Phosphoprotein</keyword>
<dbReference type="OrthoDB" id="9762493at2"/>
<feature type="domain" description="PAS" evidence="19">
    <location>
        <begin position="1"/>
        <end position="41"/>
    </location>
</feature>
<keyword evidence="23" id="KW-1185">Reference proteome</keyword>
<dbReference type="InterPro" id="IPR036890">
    <property type="entry name" value="HATPase_C_sf"/>
</dbReference>
<dbReference type="InterPro" id="IPR005467">
    <property type="entry name" value="His_kinase_dom"/>
</dbReference>
<dbReference type="InterPro" id="IPR003661">
    <property type="entry name" value="HisK_dim/P_dom"/>
</dbReference>
<dbReference type="CDD" id="cd00130">
    <property type="entry name" value="PAS"/>
    <property type="match status" value="1"/>
</dbReference>
<feature type="compositionally biased region" description="Polar residues" evidence="16">
    <location>
        <begin position="539"/>
        <end position="550"/>
    </location>
</feature>
<evidence type="ECO:0000256" key="5">
    <source>
        <dbReference type="ARBA" id="ARBA00022553"/>
    </source>
</evidence>
<dbReference type="PRINTS" id="PR00344">
    <property type="entry name" value="BCTRLSENSOR"/>
</dbReference>
<dbReference type="InterPro" id="IPR011006">
    <property type="entry name" value="CheY-like_superfamily"/>
</dbReference>
<evidence type="ECO:0000259" key="21">
    <source>
        <dbReference type="PROSITE" id="PS50894"/>
    </source>
</evidence>
<dbReference type="PROSITE" id="PS50113">
    <property type="entry name" value="PAC"/>
    <property type="match status" value="2"/>
</dbReference>
<evidence type="ECO:0000256" key="6">
    <source>
        <dbReference type="ARBA" id="ARBA00022679"/>
    </source>
</evidence>
<dbReference type="Pfam" id="PF08448">
    <property type="entry name" value="PAS_4"/>
    <property type="match status" value="2"/>
</dbReference>
<feature type="domain" description="PAC" evidence="20">
    <location>
        <begin position="304"/>
        <end position="370"/>
    </location>
</feature>
<dbReference type="Pfam" id="PF01627">
    <property type="entry name" value="Hpt"/>
    <property type="match status" value="1"/>
</dbReference>
<feature type="modified residue" description="4-aspartylphosphate" evidence="15">
    <location>
        <position position="846"/>
    </location>
</feature>
<gene>
    <name evidence="22" type="primary">barA_1</name>
    <name evidence="22" type="ORF">UC8_07050</name>
</gene>
<dbReference type="InterPro" id="IPR036641">
    <property type="entry name" value="HPT_dom_sf"/>
</dbReference>
<dbReference type="CDD" id="cd00082">
    <property type="entry name" value="HisKA"/>
    <property type="match status" value="1"/>
</dbReference>
<dbReference type="GO" id="GO:0000155">
    <property type="term" value="F:phosphorelay sensor kinase activity"/>
    <property type="evidence" value="ECO:0007669"/>
    <property type="project" value="InterPro"/>
</dbReference>
<organism evidence="22 23">
    <name type="scientific">Roseimaritima ulvae</name>
    <dbReference type="NCBI Taxonomy" id="980254"/>
    <lineage>
        <taxon>Bacteria</taxon>
        <taxon>Pseudomonadati</taxon>
        <taxon>Planctomycetota</taxon>
        <taxon>Planctomycetia</taxon>
        <taxon>Pirellulales</taxon>
        <taxon>Pirellulaceae</taxon>
        <taxon>Roseimaritima</taxon>
    </lineage>
</organism>
<dbReference type="Gene3D" id="3.30.450.20">
    <property type="entry name" value="PAS domain"/>
    <property type="match status" value="3"/>
</dbReference>
<dbReference type="CDD" id="cd00088">
    <property type="entry name" value="HPT"/>
    <property type="match status" value="1"/>
</dbReference>
<evidence type="ECO:0000256" key="8">
    <source>
        <dbReference type="ARBA" id="ARBA00022741"/>
    </source>
</evidence>
<dbReference type="SMART" id="SM00091">
    <property type="entry name" value="PAS"/>
    <property type="match status" value="3"/>
</dbReference>
<feature type="region of interest" description="Disordered" evidence="16">
    <location>
        <begin position="529"/>
        <end position="550"/>
    </location>
</feature>
<dbReference type="NCBIfam" id="TIGR00229">
    <property type="entry name" value="sensory_box"/>
    <property type="match status" value="2"/>
</dbReference>
<comment type="subcellular location">
    <subcellularLocation>
        <location evidence="2">Cell membrane</location>
        <topology evidence="2">Multi-pass membrane protein</topology>
    </subcellularLocation>
</comment>
<keyword evidence="9 22" id="KW-0418">Kinase</keyword>
<dbReference type="InterPro" id="IPR003594">
    <property type="entry name" value="HATPase_dom"/>
</dbReference>
<name>A0A5B9QHZ5_9BACT</name>
<dbReference type="Pfam" id="PF00512">
    <property type="entry name" value="HisKA"/>
    <property type="match status" value="1"/>
</dbReference>
<evidence type="ECO:0000256" key="13">
    <source>
        <dbReference type="ARBA" id="ARBA00023136"/>
    </source>
</evidence>
<keyword evidence="8" id="KW-0547">Nucleotide-binding</keyword>
<dbReference type="InterPro" id="IPR035965">
    <property type="entry name" value="PAS-like_dom_sf"/>
</dbReference>
<evidence type="ECO:0000259" key="18">
    <source>
        <dbReference type="PROSITE" id="PS50110"/>
    </source>
</evidence>
<reference evidence="22 23" key="1">
    <citation type="submission" date="2019-08" db="EMBL/GenBank/DDBJ databases">
        <title>Deep-cultivation of Planctomycetes and their phenomic and genomic characterization uncovers novel biology.</title>
        <authorList>
            <person name="Wiegand S."/>
            <person name="Jogler M."/>
            <person name="Boedeker C."/>
            <person name="Pinto D."/>
            <person name="Vollmers J."/>
            <person name="Rivas-Marin E."/>
            <person name="Kohn T."/>
            <person name="Peeters S.H."/>
            <person name="Heuer A."/>
            <person name="Rast P."/>
            <person name="Oberbeckmann S."/>
            <person name="Bunk B."/>
            <person name="Jeske O."/>
            <person name="Meyerdierks A."/>
            <person name="Storesund J.E."/>
            <person name="Kallscheuer N."/>
            <person name="Luecker S."/>
            <person name="Lage O.M."/>
            <person name="Pohl T."/>
            <person name="Merkel B.J."/>
            <person name="Hornburger P."/>
            <person name="Mueller R.-W."/>
            <person name="Bruemmer F."/>
            <person name="Labrenz M."/>
            <person name="Spormann A.M."/>
            <person name="Op den Camp H."/>
            <person name="Overmann J."/>
            <person name="Amann R."/>
            <person name="Jetten M.S.M."/>
            <person name="Mascher T."/>
            <person name="Medema M.H."/>
            <person name="Devos D.P."/>
            <person name="Kaster A.-K."/>
            <person name="Ovreas L."/>
            <person name="Rohde M."/>
            <person name="Galperin M.Y."/>
            <person name="Jogler C."/>
        </authorList>
    </citation>
    <scope>NUCLEOTIDE SEQUENCE [LARGE SCALE GENOMIC DNA]</scope>
    <source>
        <strain evidence="22 23">UC8</strain>
    </source>
</reference>
<dbReference type="RefSeq" id="WP_068142820.1">
    <property type="nucleotide sequence ID" value="NZ_LWSJ01000103.1"/>
</dbReference>
<dbReference type="FunFam" id="1.10.287.130:FF:000002">
    <property type="entry name" value="Two-component osmosensing histidine kinase"/>
    <property type="match status" value="1"/>
</dbReference>
<evidence type="ECO:0000256" key="3">
    <source>
        <dbReference type="ARBA" id="ARBA00012438"/>
    </source>
</evidence>
<dbReference type="Pfam" id="PF00072">
    <property type="entry name" value="Response_reg"/>
    <property type="match status" value="2"/>
</dbReference>
<accession>A0A5B9QHZ5</accession>
<dbReference type="InterPro" id="IPR036097">
    <property type="entry name" value="HisK_dim/P_sf"/>
</dbReference>
<dbReference type="SMART" id="SM00388">
    <property type="entry name" value="HisKA"/>
    <property type="match status" value="1"/>
</dbReference>
<keyword evidence="7" id="KW-0812">Transmembrane</keyword>
<dbReference type="PROSITE" id="PS50112">
    <property type="entry name" value="PAS"/>
    <property type="match status" value="1"/>
</dbReference>
<dbReference type="CDD" id="cd17546">
    <property type="entry name" value="REC_hyHK_CKI1_RcsC-like"/>
    <property type="match status" value="1"/>
</dbReference>
<evidence type="ECO:0000313" key="23">
    <source>
        <dbReference type="Proteomes" id="UP000325286"/>
    </source>
</evidence>
<feature type="domain" description="HPt" evidence="21">
    <location>
        <begin position="968"/>
        <end position="1066"/>
    </location>
</feature>
<keyword evidence="13" id="KW-0472">Membrane</keyword>
<dbReference type="CDD" id="cd00156">
    <property type="entry name" value="REC"/>
    <property type="match status" value="1"/>
</dbReference>
<evidence type="ECO:0000259" key="17">
    <source>
        <dbReference type="PROSITE" id="PS50109"/>
    </source>
</evidence>
<feature type="modified residue" description="4-aspartylphosphate" evidence="15">
    <location>
        <position position="709"/>
    </location>
</feature>
<keyword evidence="12" id="KW-0902">Two-component regulatory system</keyword>
<dbReference type="PANTHER" id="PTHR45339:SF1">
    <property type="entry name" value="HYBRID SIGNAL TRANSDUCTION HISTIDINE KINASE J"/>
    <property type="match status" value="1"/>
</dbReference>